<name>A0A1J1LNA8_9CYAN</name>
<dbReference type="EMBL" id="CZDF01000158">
    <property type="protein sequence ID" value="CUR33482.1"/>
    <property type="molecule type" value="Genomic_DNA"/>
</dbReference>
<dbReference type="AlphaFoldDB" id="A0A1J1LNA8"/>
<accession>A0A1J1LNA8</accession>
<reference evidence="2" key="1">
    <citation type="submission" date="2015-10" db="EMBL/GenBank/DDBJ databases">
        <authorList>
            <person name="Regsiter A."/>
            <person name="william w."/>
        </authorList>
    </citation>
    <scope>NUCLEOTIDE SEQUENCE [LARGE SCALE GENOMIC DNA]</scope>
</reference>
<evidence type="ECO:0000313" key="2">
    <source>
        <dbReference type="Proteomes" id="UP000184315"/>
    </source>
</evidence>
<proteinExistence type="predicted"/>
<sequence>MVVTMYGVRLLVRGVQQIGRQIVTVGDGFGSNFTVILSWLKSLWLLGSHDIH</sequence>
<dbReference type="Proteomes" id="UP000184315">
    <property type="component" value="Unassembled WGS sequence"/>
</dbReference>
<keyword evidence="2" id="KW-1185">Reference proteome</keyword>
<evidence type="ECO:0000313" key="1">
    <source>
        <dbReference type="EMBL" id="CUR33482.1"/>
    </source>
</evidence>
<organism evidence="1 2">
    <name type="scientific">Planktothrix tepida PCC 9214</name>
    <dbReference type="NCBI Taxonomy" id="671072"/>
    <lineage>
        <taxon>Bacteria</taxon>
        <taxon>Bacillati</taxon>
        <taxon>Cyanobacteriota</taxon>
        <taxon>Cyanophyceae</taxon>
        <taxon>Oscillatoriophycideae</taxon>
        <taxon>Oscillatoriales</taxon>
        <taxon>Microcoleaceae</taxon>
        <taxon>Planktothrix</taxon>
    </lineage>
</organism>
<gene>
    <name evidence="1" type="ORF">PL9214520021</name>
</gene>
<dbReference type="RefSeq" id="WP_186440395.1">
    <property type="nucleotide sequence ID" value="NZ_LN889803.1"/>
</dbReference>
<dbReference type="STRING" id="671072.PL9214520021"/>
<protein>
    <submittedName>
        <fullName evidence="1">Uncharacterized protein</fullName>
    </submittedName>
</protein>